<feature type="compositionally biased region" description="Low complexity" evidence="1">
    <location>
        <begin position="319"/>
        <end position="339"/>
    </location>
</feature>
<sequence length="872" mass="94480">MVIKLSASLQTTRHVVTDSYISDFSSDLKSCVQRSKLQAPRATREIGTALTRICLRHKAVENRMKHFTGVIMECLIIPLQDRLEEWRKTVLNLDKEHARDYKRARTELKKRSTDTLRLQKKMRKGAGGDVQKRFECGLQDVTERRQLLEETEKHAVRAALIEERGRFCTFVGLLKPVVDEEVAMLTEMGHLQEAVQQLEKHTSDPNTLPPASEQVIADLKSSDSGWSFQTPPSSPSSLGSRKSSMCSISSLNSSSSGSSKSHHSPSHPHWQRSLSQPVGRNAGKRVLSVSSHDSGFMSQDTLFPRPASSFSVAQVSNMSEHSNNSSSSSTPCTPFPASSIPTTTSTWPNLQETMQFERAASAIISERPHTISSAYEKGHSRPPLTVYTFQAPEQSLSQPSSPVTTITPTSESKPITMPPKSPSLSMKSLSKPPLPTRCSSLERPSAPPGGVPAKSTPGIQGVRVLPPGASEQLAAAQPTYVNMHELANMAADKAQQAQVQQNQPLPPPPAEFISPPEKPEGTEKESSTSESSLESSSGYGSQTTFNIDDHNQQIDAMNTIGTLRSTLLRRGSMQSNKPPPPIRRTSSITNAAASMGSLENLPPPPAFLLEPSGCPPPNPVPSQVAKDVLPNTGVKVAETVKALTELKHTPASPNSIRRLAGISGSAQNIFQPQQMPAERPNSFQPGGNTISGSNPVFSTFQNQAKVSYLSQSGGVVYAQPSQVIGGSPNAVRRITSFRSQSADRKPEGPGKVGSNFIACLNAKLAPNLSPRTSRRNSEEHGQCPKVLKPQQPQRGPGQSFLDSLNAKLAQQHLGGNVVQPVGLKATKIRQIINSKAQPDPKICHESLMDQIKRGATLKRAKIINDRSAPKIY</sequence>
<dbReference type="EMBL" id="KB631652">
    <property type="protein sequence ID" value="ERL85026.1"/>
    <property type="molecule type" value="Genomic_DNA"/>
</dbReference>
<evidence type="ECO:0000256" key="1">
    <source>
        <dbReference type="SAM" id="MobiDB-lite"/>
    </source>
</evidence>
<dbReference type="PANTHER" id="PTHR15708">
    <property type="entry name" value="ACTIN BUNDLING/MISSING IN METASTASIS-RELATED"/>
    <property type="match status" value="1"/>
</dbReference>
<dbReference type="GO" id="GO:0005543">
    <property type="term" value="F:phospholipid binding"/>
    <property type="evidence" value="ECO:0007669"/>
    <property type="project" value="TreeGrafter"/>
</dbReference>
<dbReference type="InterPro" id="IPR027267">
    <property type="entry name" value="AH/BAR_dom_sf"/>
</dbReference>
<dbReference type="GO" id="GO:0009898">
    <property type="term" value="C:cytoplasmic side of plasma membrane"/>
    <property type="evidence" value="ECO:0007669"/>
    <property type="project" value="TreeGrafter"/>
</dbReference>
<feature type="compositionally biased region" description="Basic and acidic residues" evidence="1">
    <location>
        <begin position="517"/>
        <end position="527"/>
    </location>
</feature>
<feature type="region of interest" description="Disordered" evidence="1">
    <location>
        <begin position="319"/>
        <end position="345"/>
    </location>
</feature>
<accession>U4U350</accession>
<name>U4U350_DENPD</name>
<feature type="compositionally biased region" description="Low complexity" evidence="1">
    <location>
        <begin position="235"/>
        <end position="259"/>
    </location>
</feature>
<organism evidence="3 4">
    <name type="scientific">Dendroctonus ponderosae</name>
    <name type="common">Mountain pine beetle</name>
    <dbReference type="NCBI Taxonomy" id="77166"/>
    <lineage>
        <taxon>Eukaryota</taxon>
        <taxon>Metazoa</taxon>
        <taxon>Ecdysozoa</taxon>
        <taxon>Arthropoda</taxon>
        <taxon>Hexapoda</taxon>
        <taxon>Insecta</taxon>
        <taxon>Pterygota</taxon>
        <taxon>Neoptera</taxon>
        <taxon>Endopterygota</taxon>
        <taxon>Coleoptera</taxon>
        <taxon>Polyphaga</taxon>
        <taxon>Cucujiformia</taxon>
        <taxon>Curculionidae</taxon>
        <taxon>Scolytinae</taxon>
        <taxon>Dendroctonus</taxon>
    </lineage>
</organism>
<feature type="compositionally biased region" description="Low complexity" evidence="1">
    <location>
        <begin position="491"/>
        <end position="503"/>
    </location>
</feature>
<evidence type="ECO:0000313" key="3">
    <source>
        <dbReference type="EMBL" id="ERL85026.1"/>
    </source>
</evidence>
<dbReference type="PROSITE" id="PS51338">
    <property type="entry name" value="IMD"/>
    <property type="match status" value="1"/>
</dbReference>
<protein>
    <recommendedName>
        <fullName evidence="2">IMD domain-containing protein</fullName>
    </recommendedName>
</protein>
<feature type="compositionally biased region" description="Basic residues" evidence="1">
    <location>
        <begin position="260"/>
        <end position="270"/>
    </location>
</feature>
<feature type="domain" description="IMD" evidence="2">
    <location>
        <begin position="1"/>
        <end position="222"/>
    </location>
</feature>
<proteinExistence type="predicted"/>
<dbReference type="SUPFAM" id="SSF103657">
    <property type="entry name" value="BAR/IMD domain-like"/>
    <property type="match status" value="1"/>
</dbReference>
<dbReference type="GO" id="GO:0007009">
    <property type="term" value="P:plasma membrane organization"/>
    <property type="evidence" value="ECO:0007669"/>
    <property type="project" value="InterPro"/>
</dbReference>
<dbReference type="AlphaFoldDB" id="U4U350"/>
<feature type="region of interest" description="Disordered" evidence="1">
    <location>
        <begin position="221"/>
        <end position="279"/>
    </location>
</feature>
<evidence type="ECO:0000259" key="2">
    <source>
        <dbReference type="PROSITE" id="PS51338"/>
    </source>
</evidence>
<dbReference type="Proteomes" id="UP000030742">
    <property type="component" value="Unassembled WGS sequence"/>
</dbReference>
<feature type="compositionally biased region" description="Low complexity" evidence="1">
    <location>
        <begin position="528"/>
        <end position="541"/>
    </location>
</feature>
<dbReference type="STRING" id="77166.U4U350"/>
<evidence type="ECO:0000313" key="4">
    <source>
        <dbReference type="Proteomes" id="UP000030742"/>
    </source>
</evidence>
<dbReference type="OrthoDB" id="10061327at2759"/>
<dbReference type="Pfam" id="PF08397">
    <property type="entry name" value="IMD"/>
    <property type="match status" value="1"/>
</dbReference>
<feature type="region of interest" description="Disordered" evidence="1">
    <location>
        <begin position="491"/>
        <end position="546"/>
    </location>
</feature>
<dbReference type="PANTHER" id="PTHR15708:SF4">
    <property type="entry name" value="FI21477P1-RELATED"/>
    <property type="match status" value="1"/>
</dbReference>
<feature type="region of interest" description="Disordered" evidence="1">
    <location>
        <begin position="392"/>
        <end position="464"/>
    </location>
</feature>
<gene>
    <name evidence="3" type="ORF">D910_02449</name>
</gene>
<feature type="region of interest" description="Disordered" evidence="1">
    <location>
        <begin position="767"/>
        <end position="800"/>
    </location>
</feature>
<dbReference type="Gene3D" id="1.20.1270.60">
    <property type="entry name" value="Arfaptin homology (AH) domain/BAR domain"/>
    <property type="match status" value="1"/>
</dbReference>
<dbReference type="InterPro" id="IPR013606">
    <property type="entry name" value="I-BAR_dom"/>
</dbReference>
<dbReference type="GO" id="GO:0030031">
    <property type="term" value="P:cell projection assembly"/>
    <property type="evidence" value="ECO:0007669"/>
    <property type="project" value="TreeGrafter"/>
</dbReference>
<feature type="compositionally biased region" description="Low complexity" evidence="1">
    <location>
        <begin position="397"/>
        <end position="412"/>
    </location>
</feature>
<dbReference type="GO" id="GO:0003779">
    <property type="term" value="F:actin binding"/>
    <property type="evidence" value="ECO:0007669"/>
    <property type="project" value="InterPro"/>
</dbReference>
<feature type="compositionally biased region" description="Low complexity" evidence="1">
    <location>
        <begin position="422"/>
        <end position="431"/>
    </location>
</feature>
<dbReference type="GO" id="GO:0015629">
    <property type="term" value="C:actin cytoskeleton"/>
    <property type="evidence" value="ECO:0007669"/>
    <property type="project" value="TreeGrafter"/>
</dbReference>
<reference evidence="3 4" key="1">
    <citation type="journal article" date="2013" name="Genome Biol.">
        <title>Draft genome of the mountain pine beetle, Dendroctonus ponderosae Hopkins, a major forest pest.</title>
        <authorList>
            <person name="Keeling C.I."/>
            <person name="Yuen M.M."/>
            <person name="Liao N.Y."/>
            <person name="Docking T.R."/>
            <person name="Chan S.K."/>
            <person name="Taylor G.A."/>
            <person name="Palmquist D.L."/>
            <person name="Jackman S.D."/>
            <person name="Nguyen A."/>
            <person name="Li M."/>
            <person name="Henderson H."/>
            <person name="Janes J.K."/>
            <person name="Zhao Y."/>
            <person name="Pandoh P."/>
            <person name="Moore R."/>
            <person name="Sperling F.A."/>
            <person name="Huber D.P."/>
            <person name="Birol I."/>
            <person name="Jones S.J."/>
            <person name="Bohlmann J."/>
        </authorList>
    </citation>
    <scope>NUCLEOTIDE SEQUENCE</scope>
</reference>
<dbReference type="InterPro" id="IPR030127">
    <property type="entry name" value="MTSS1/MTSS2"/>
</dbReference>